<dbReference type="GO" id="GO:0004651">
    <property type="term" value="F:polynucleotide 5'-phosphatase activity"/>
    <property type="evidence" value="ECO:0007669"/>
    <property type="project" value="TreeGrafter"/>
</dbReference>
<gene>
    <name evidence="2" type="ORF">X975_11738</name>
</gene>
<dbReference type="AlphaFoldDB" id="A0A087U3J2"/>
<reference evidence="2 3" key="1">
    <citation type="submission" date="2013-11" db="EMBL/GenBank/DDBJ databases">
        <title>Genome sequencing of Stegodyphus mimosarum.</title>
        <authorList>
            <person name="Bechsgaard J."/>
        </authorList>
    </citation>
    <scope>NUCLEOTIDE SEQUENCE [LARGE SCALE GENOMIC DNA]</scope>
</reference>
<dbReference type="STRING" id="407821.A0A087U3J2"/>
<dbReference type="PANTHER" id="PTHR10367:SF9">
    <property type="entry name" value="DUAL-SPECIFICITY PHOSPHATASE 11 (RNA_RNP COMPLEX 1-INTERACTING)"/>
    <property type="match status" value="1"/>
</dbReference>
<dbReference type="PANTHER" id="PTHR10367">
    <property type="entry name" value="MRNA-CAPPING ENZYME"/>
    <property type="match status" value="1"/>
</dbReference>
<name>A0A087U3J2_STEMI</name>
<organism evidence="2 3">
    <name type="scientific">Stegodyphus mimosarum</name>
    <name type="common">African social velvet spider</name>
    <dbReference type="NCBI Taxonomy" id="407821"/>
    <lineage>
        <taxon>Eukaryota</taxon>
        <taxon>Metazoa</taxon>
        <taxon>Ecdysozoa</taxon>
        <taxon>Arthropoda</taxon>
        <taxon>Chelicerata</taxon>
        <taxon>Arachnida</taxon>
        <taxon>Araneae</taxon>
        <taxon>Araneomorphae</taxon>
        <taxon>Entelegynae</taxon>
        <taxon>Eresoidea</taxon>
        <taxon>Eresidae</taxon>
        <taxon>Stegodyphus</taxon>
    </lineage>
</organism>
<feature type="non-terminal residue" evidence="2">
    <location>
        <position position="180"/>
    </location>
</feature>
<dbReference type="PROSITE" id="PS00383">
    <property type="entry name" value="TYR_PHOSPHATASE_1"/>
    <property type="match status" value="1"/>
</dbReference>
<dbReference type="PROSITE" id="PS50056">
    <property type="entry name" value="TYR_PHOSPHATASE_2"/>
    <property type="match status" value="1"/>
</dbReference>
<evidence type="ECO:0000313" key="3">
    <source>
        <dbReference type="Proteomes" id="UP000054359"/>
    </source>
</evidence>
<dbReference type="SUPFAM" id="SSF52799">
    <property type="entry name" value="(Phosphotyrosine protein) phosphatases II"/>
    <property type="match status" value="1"/>
</dbReference>
<dbReference type="OrthoDB" id="428974at2759"/>
<sequence>MGRQKKIPDGWLDYYPIKDIVYDARIVPFKCPLPERLFQNSSMVSYKWTPADVMQRVPNLGMVIDLTFKFPAYYNPQEFLDCGVQYKKIGCVGHDVPQEENFFELLNTVESFMTSNARNDLVIGLHCTHGVNRTGYMLCRLLVERLRYTPGQALEAFACSRGYPLERENYREAIYNLELR</sequence>
<dbReference type="InterPro" id="IPR051029">
    <property type="entry name" value="mRNA_Capping_Enz/RNA_Phosphat"/>
</dbReference>
<feature type="domain" description="Tyrosine specific protein phosphatases" evidence="1">
    <location>
        <begin position="100"/>
        <end position="172"/>
    </location>
</feature>
<evidence type="ECO:0000259" key="1">
    <source>
        <dbReference type="PROSITE" id="PS50056"/>
    </source>
</evidence>
<keyword evidence="3" id="KW-1185">Reference proteome</keyword>
<accession>A0A087U3J2</accession>
<dbReference type="Proteomes" id="UP000054359">
    <property type="component" value="Unassembled WGS sequence"/>
</dbReference>
<dbReference type="InterPro" id="IPR000387">
    <property type="entry name" value="Tyr_Pase_dom"/>
</dbReference>
<dbReference type="InterPro" id="IPR016130">
    <property type="entry name" value="Tyr_Pase_AS"/>
</dbReference>
<dbReference type="EMBL" id="KK118002">
    <property type="protein sequence ID" value="KFM71931.1"/>
    <property type="molecule type" value="Genomic_DNA"/>
</dbReference>
<dbReference type="InterPro" id="IPR000340">
    <property type="entry name" value="Dual-sp_phosphatase_cat-dom"/>
</dbReference>
<dbReference type="OMA" id="NTFKYYD"/>
<dbReference type="Gene3D" id="3.90.190.10">
    <property type="entry name" value="Protein tyrosine phosphatase superfamily"/>
    <property type="match status" value="1"/>
</dbReference>
<dbReference type="Pfam" id="PF00782">
    <property type="entry name" value="DSPc"/>
    <property type="match status" value="1"/>
</dbReference>
<dbReference type="InterPro" id="IPR029021">
    <property type="entry name" value="Prot-tyrosine_phosphatase-like"/>
</dbReference>
<proteinExistence type="predicted"/>
<evidence type="ECO:0000313" key="2">
    <source>
        <dbReference type="EMBL" id="KFM71931.1"/>
    </source>
</evidence>
<protein>
    <submittedName>
        <fullName evidence="2">RNA/RNP complex-1-interacting phosphatase</fullName>
    </submittedName>
</protein>